<evidence type="ECO:0000313" key="15">
    <source>
        <dbReference type="Proteomes" id="UP000316726"/>
    </source>
</evidence>
<keyword evidence="8" id="KW-0472">Membrane</keyword>
<dbReference type="Gene3D" id="3.40.50.720">
    <property type="entry name" value="NAD(P)-binding Rossmann-like Domain"/>
    <property type="match status" value="1"/>
</dbReference>
<dbReference type="PROSITE" id="PS00061">
    <property type="entry name" value="ADH_SHORT"/>
    <property type="match status" value="1"/>
</dbReference>
<dbReference type="InterPro" id="IPR036291">
    <property type="entry name" value="NAD(P)-bd_dom_sf"/>
</dbReference>
<dbReference type="InterPro" id="IPR020904">
    <property type="entry name" value="Sc_DH/Rdtase_CS"/>
</dbReference>
<dbReference type="Proteomes" id="UP000316726">
    <property type="component" value="Chromosome 4"/>
</dbReference>
<name>A0A5B8MMQ4_9CHLO</name>
<dbReference type="InterPro" id="IPR057326">
    <property type="entry name" value="KR_dom"/>
</dbReference>
<evidence type="ECO:0000256" key="6">
    <source>
        <dbReference type="ARBA" id="ARBA00023002"/>
    </source>
</evidence>
<dbReference type="GO" id="GO:0016020">
    <property type="term" value="C:membrane"/>
    <property type="evidence" value="ECO:0007669"/>
    <property type="project" value="UniProtKB-SubCell"/>
</dbReference>
<sequence>MGVGYSCCQSNAIGPALDERFSGKRVVITGATSGIGLRLAKRLAASGAEVVGWGRNEDAMEDVHREASEKGWSLRMMRCDVSSREEIQERAAEVLAAFEGAVDILVNNAGVTSGGKWITDLSDEEINRCVDVNLLAHFWTVRAFLPSMIKRDSGHVVTVSSVAGIMGVAGLSDYCASKFGAFGLTESLRFELSKINSAVGTTIVCPSYVDNGMGKEAEVKCSALFPLMDEEYVVRRIMGAVARRQALVILPGTIRTTYLARMYPVSVYDRIVRTWANV</sequence>
<evidence type="ECO:0000256" key="9">
    <source>
        <dbReference type="ARBA" id="ARBA00059620"/>
    </source>
</evidence>
<dbReference type="CDD" id="cd05339">
    <property type="entry name" value="17beta-HSDXI-like_SDR_c"/>
    <property type="match status" value="1"/>
</dbReference>
<evidence type="ECO:0000256" key="10">
    <source>
        <dbReference type="ARBA" id="ARBA00068717"/>
    </source>
</evidence>
<dbReference type="AlphaFoldDB" id="A0A5B8MMQ4"/>
<dbReference type="InterPro" id="IPR002347">
    <property type="entry name" value="SDR_fam"/>
</dbReference>
<dbReference type="GO" id="GO:0052650">
    <property type="term" value="F:all-trans-retinol dehydrogenase (NADP+) activity"/>
    <property type="evidence" value="ECO:0007669"/>
    <property type="project" value="UniProtKB-ARBA"/>
</dbReference>
<dbReference type="PRINTS" id="PR00080">
    <property type="entry name" value="SDRFAMILY"/>
</dbReference>
<keyword evidence="7" id="KW-0443">Lipid metabolism</keyword>
<keyword evidence="5" id="KW-1133">Transmembrane helix</keyword>
<keyword evidence="3" id="KW-0812">Transmembrane</keyword>
<feature type="domain" description="Ketoreductase" evidence="13">
    <location>
        <begin position="24"/>
        <end position="202"/>
    </location>
</feature>
<reference evidence="14 15" key="1">
    <citation type="submission" date="2018-07" db="EMBL/GenBank/DDBJ databases">
        <title>The complete nuclear genome of the prasinophyte Chloropicon primus (CCMP1205).</title>
        <authorList>
            <person name="Pombert J.-F."/>
            <person name="Otis C."/>
            <person name="Turmel M."/>
            <person name="Lemieux C."/>
        </authorList>
    </citation>
    <scope>NUCLEOTIDE SEQUENCE [LARGE SCALE GENOMIC DNA]</scope>
    <source>
        <strain evidence="14 15">CCMP1205</strain>
    </source>
</reference>
<dbReference type="OrthoDB" id="505500at2759"/>
<evidence type="ECO:0000256" key="5">
    <source>
        <dbReference type="ARBA" id="ARBA00022989"/>
    </source>
</evidence>
<comment type="function">
    <text evidence="9">Catalyzes the reduction of all-trans-retinal to all-trans-retinol in the presence of NADPH.</text>
</comment>
<evidence type="ECO:0000259" key="13">
    <source>
        <dbReference type="SMART" id="SM00822"/>
    </source>
</evidence>
<dbReference type="PANTHER" id="PTHR24322">
    <property type="entry name" value="PKSB"/>
    <property type="match status" value="1"/>
</dbReference>
<dbReference type="SUPFAM" id="SSF51735">
    <property type="entry name" value="NAD(P)-binding Rossmann-fold domains"/>
    <property type="match status" value="1"/>
</dbReference>
<evidence type="ECO:0000313" key="14">
    <source>
        <dbReference type="EMBL" id="QDZ20895.1"/>
    </source>
</evidence>
<dbReference type="PANTHER" id="PTHR24322:SF736">
    <property type="entry name" value="RETINOL DEHYDROGENASE 10"/>
    <property type="match status" value="1"/>
</dbReference>
<evidence type="ECO:0000256" key="1">
    <source>
        <dbReference type="ARBA" id="ARBA00004141"/>
    </source>
</evidence>
<evidence type="ECO:0000256" key="12">
    <source>
        <dbReference type="RuleBase" id="RU000363"/>
    </source>
</evidence>
<dbReference type="PRINTS" id="PR00081">
    <property type="entry name" value="GDHRDH"/>
</dbReference>
<evidence type="ECO:0000256" key="7">
    <source>
        <dbReference type="ARBA" id="ARBA00023098"/>
    </source>
</evidence>
<organism evidence="14 15">
    <name type="scientific">Chloropicon primus</name>
    <dbReference type="NCBI Taxonomy" id="1764295"/>
    <lineage>
        <taxon>Eukaryota</taxon>
        <taxon>Viridiplantae</taxon>
        <taxon>Chlorophyta</taxon>
        <taxon>Chloropicophyceae</taxon>
        <taxon>Chloropicales</taxon>
        <taxon>Chloropicaceae</taxon>
        <taxon>Chloropicon</taxon>
    </lineage>
</organism>
<dbReference type="FunFam" id="3.40.50.720:FF:000131">
    <property type="entry name" value="Short-chain dehydrogenase/reductase 3"/>
    <property type="match status" value="1"/>
</dbReference>
<protein>
    <recommendedName>
        <fullName evidence="10">Short-chain dehydrogenase/reductase 3</fullName>
    </recommendedName>
    <alternativeName>
        <fullName evidence="11">Retinal short-chain dehydrogenase/reductase 1</fullName>
    </alternativeName>
</protein>
<gene>
    <name evidence="14" type="ORF">A3770_04p34130</name>
</gene>
<keyword evidence="6" id="KW-0560">Oxidoreductase</keyword>
<evidence type="ECO:0000256" key="2">
    <source>
        <dbReference type="ARBA" id="ARBA00006484"/>
    </source>
</evidence>
<dbReference type="SMART" id="SM00822">
    <property type="entry name" value="PKS_KR"/>
    <property type="match status" value="1"/>
</dbReference>
<dbReference type="Pfam" id="PF00106">
    <property type="entry name" value="adh_short"/>
    <property type="match status" value="1"/>
</dbReference>
<comment type="subcellular location">
    <subcellularLocation>
        <location evidence="1">Membrane</location>
        <topology evidence="1">Multi-pass membrane protein</topology>
    </subcellularLocation>
</comment>
<evidence type="ECO:0000256" key="3">
    <source>
        <dbReference type="ARBA" id="ARBA00022692"/>
    </source>
</evidence>
<comment type="similarity">
    <text evidence="2 12">Belongs to the short-chain dehydrogenases/reductases (SDR) family.</text>
</comment>
<evidence type="ECO:0000256" key="4">
    <source>
        <dbReference type="ARBA" id="ARBA00022857"/>
    </source>
</evidence>
<proteinExistence type="inferred from homology"/>
<accession>A0A5B8MMQ4</accession>
<evidence type="ECO:0000256" key="11">
    <source>
        <dbReference type="ARBA" id="ARBA00082544"/>
    </source>
</evidence>
<dbReference type="EMBL" id="CP031037">
    <property type="protein sequence ID" value="QDZ20895.1"/>
    <property type="molecule type" value="Genomic_DNA"/>
</dbReference>
<keyword evidence="15" id="KW-1185">Reference proteome</keyword>
<keyword evidence="4" id="KW-0521">NADP</keyword>
<dbReference type="STRING" id="1764295.A0A5B8MMQ4"/>
<evidence type="ECO:0000256" key="8">
    <source>
        <dbReference type="ARBA" id="ARBA00023136"/>
    </source>
</evidence>